<dbReference type="EMBL" id="KZ345685">
    <property type="protein sequence ID" value="PIO72409.1"/>
    <property type="molecule type" value="Genomic_DNA"/>
</dbReference>
<evidence type="ECO:0000256" key="3">
    <source>
        <dbReference type="ARBA" id="ARBA00022559"/>
    </source>
</evidence>
<evidence type="ECO:0000256" key="1">
    <source>
        <dbReference type="ARBA" id="ARBA00004613"/>
    </source>
</evidence>
<dbReference type="Pfam" id="PF03098">
    <property type="entry name" value="An_peroxidase"/>
    <property type="match status" value="1"/>
</dbReference>
<dbReference type="PROSITE" id="PS50292">
    <property type="entry name" value="PEROXIDASE_3"/>
    <property type="match status" value="1"/>
</dbReference>
<evidence type="ECO:0000256" key="4">
    <source>
        <dbReference type="ARBA" id="ARBA00023180"/>
    </source>
</evidence>
<dbReference type="GO" id="GO:0004601">
    <property type="term" value="F:peroxidase activity"/>
    <property type="evidence" value="ECO:0007669"/>
    <property type="project" value="UniProtKB-KW"/>
</dbReference>
<gene>
    <name evidence="5" type="ORF">TELCIR_05667</name>
</gene>
<dbReference type="Proteomes" id="UP000230423">
    <property type="component" value="Unassembled WGS sequence"/>
</dbReference>
<dbReference type="PANTHER" id="PTHR11475">
    <property type="entry name" value="OXIDASE/PEROXIDASE"/>
    <property type="match status" value="1"/>
</dbReference>
<evidence type="ECO:0000313" key="6">
    <source>
        <dbReference type="Proteomes" id="UP000230423"/>
    </source>
</evidence>
<keyword evidence="3" id="KW-0560">Oxidoreductase</keyword>
<evidence type="ECO:0008006" key="7">
    <source>
        <dbReference type="Google" id="ProtNLM"/>
    </source>
</evidence>
<evidence type="ECO:0000313" key="5">
    <source>
        <dbReference type="EMBL" id="PIO72409.1"/>
    </source>
</evidence>
<dbReference type="GO" id="GO:0006979">
    <property type="term" value="P:response to oxidative stress"/>
    <property type="evidence" value="ECO:0007669"/>
    <property type="project" value="InterPro"/>
</dbReference>
<dbReference type="SUPFAM" id="SSF48113">
    <property type="entry name" value="Heme-dependent peroxidases"/>
    <property type="match status" value="1"/>
</dbReference>
<keyword evidence="2" id="KW-0964">Secreted</keyword>
<keyword evidence="6" id="KW-1185">Reference proteome</keyword>
<dbReference type="GO" id="GO:0005576">
    <property type="term" value="C:extracellular region"/>
    <property type="evidence" value="ECO:0007669"/>
    <property type="project" value="UniProtKB-SubCell"/>
</dbReference>
<proteinExistence type="predicted"/>
<dbReference type="InterPro" id="IPR019791">
    <property type="entry name" value="Haem_peroxidase_animal"/>
</dbReference>
<name>A0A2G9UQ37_TELCI</name>
<evidence type="ECO:0000256" key="2">
    <source>
        <dbReference type="ARBA" id="ARBA00022525"/>
    </source>
</evidence>
<dbReference type="Gene3D" id="1.10.640.10">
    <property type="entry name" value="Haem peroxidase domain superfamily, animal type"/>
    <property type="match status" value="1"/>
</dbReference>
<keyword evidence="4" id="KW-0325">Glycoprotein</keyword>
<dbReference type="AlphaFoldDB" id="A0A2G9UQ37"/>
<protein>
    <recommendedName>
        <fullName evidence="7">Animal hem peroxidase</fullName>
    </recommendedName>
</protein>
<sequence>MTATTLSSTPSMNMESRKIPCCKYQTYEKIPKEDFIGTRADLLEDTVVQAIATARVNLAERDKEAPIVVGSIIETQKANPESELGQLKGDLLSEATKIVVEKLGVEVLDELSELNIDDLLTESVVARKKRGISGCGTTDCGNPNSNKFRSITGKCNNVKNPMQGAAVTPVRRLLGKASYADGFNTMRTKGVRGTTLPSTREISNKLHQEGANPAFDYSKNHFFMQFGQWVAHDIIFMPSSVGPLGKALDCSSCGSPSLSKNCAPIPVPADDPYFKPIAGER</sequence>
<organism evidence="5 6">
    <name type="scientific">Teladorsagia circumcincta</name>
    <name type="common">Brown stomach worm</name>
    <name type="synonym">Ostertagia circumcincta</name>
    <dbReference type="NCBI Taxonomy" id="45464"/>
    <lineage>
        <taxon>Eukaryota</taxon>
        <taxon>Metazoa</taxon>
        <taxon>Ecdysozoa</taxon>
        <taxon>Nematoda</taxon>
        <taxon>Chromadorea</taxon>
        <taxon>Rhabditida</taxon>
        <taxon>Rhabditina</taxon>
        <taxon>Rhabditomorpha</taxon>
        <taxon>Strongyloidea</taxon>
        <taxon>Trichostrongylidae</taxon>
        <taxon>Teladorsagia</taxon>
    </lineage>
</organism>
<accession>A0A2G9UQ37</accession>
<dbReference type="InterPro" id="IPR010255">
    <property type="entry name" value="Haem_peroxidase_sf"/>
</dbReference>
<dbReference type="InterPro" id="IPR037120">
    <property type="entry name" value="Haem_peroxidase_sf_animal"/>
</dbReference>
<reference evidence="5 6" key="1">
    <citation type="submission" date="2015-09" db="EMBL/GenBank/DDBJ databases">
        <title>Draft genome of the parasitic nematode Teladorsagia circumcincta isolate WARC Sus (inbred).</title>
        <authorList>
            <person name="Mitreva M."/>
        </authorList>
    </citation>
    <scope>NUCLEOTIDE SEQUENCE [LARGE SCALE GENOMIC DNA]</scope>
    <source>
        <strain evidence="5 6">S</strain>
    </source>
</reference>
<dbReference type="PANTHER" id="PTHR11475:SF4">
    <property type="entry name" value="CHORION PEROXIDASE"/>
    <property type="match status" value="1"/>
</dbReference>
<keyword evidence="3" id="KW-0575">Peroxidase</keyword>
<dbReference type="GO" id="GO:0020037">
    <property type="term" value="F:heme binding"/>
    <property type="evidence" value="ECO:0007669"/>
    <property type="project" value="InterPro"/>
</dbReference>
<dbReference type="OrthoDB" id="823504at2759"/>
<comment type="subcellular location">
    <subcellularLocation>
        <location evidence="1">Secreted</location>
    </subcellularLocation>
</comment>